<evidence type="ECO:0000313" key="5">
    <source>
        <dbReference type="EMBL" id="CEP24297.1"/>
    </source>
</evidence>
<dbReference type="GO" id="GO:0000723">
    <property type="term" value="P:telomere maintenance"/>
    <property type="evidence" value="ECO:0007669"/>
    <property type="project" value="TreeGrafter"/>
</dbReference>
<dbReference type="EMBL" id="CDQK01000006">
    <property type="protein sequence ID" value="CEP24297.1"/>
    <property type="molecule type" value="Genomic_DNA"/>
</dbReference>
<accession>A0A0H5C8H3</accession>
<evidence type="ECO:0000256" key="1">
    <source>
        <dbReference type="ARBA" id="ARBA00004123"/>
    </source>
</evidence>
<dbReference type="Proteomes" id="UP000038830">
    <property type="component" value="Unassembled WGS sequence"/>
</dbReference>
<dbReference type="GO" id="GO:0033314">
    <property type="term" value="P:mitotic DNA replication checkpoint signaling"/>
    <property type="evidence" value="ECO:0007669"/>
    <property type="project" value="TreeGrafter"/>
</dbReference>
<protein>
    <recommendedName>
        <fullName evidence="4">Checkpoint protein</fullName>
    </recommendedName>
</protein>
<evidence type="ECO:0000256" key="4">
    <source>
        <dbReference type="PIRNR" id="PIRNR011312"/>
    </source>
</evidence>
<dbReference type="InterPro" id="IPR016580">
    <property type="entry name" value="HUS1"/>
</dbReference>
<dbReference type="Pfam" id="PF04005">
    <property type="entry name" value="Hus1"/>
    <property type="match status" value="1"/>
</dbReference>
<dbReference type="GO" id="GO:0044778">
    <property type="term" value="P:meiotic DNA integrity checkpoint signaling"/>
    <property type="evidence" value="ECO:0007669"/>
    <property type="project" value="TreeGrafter"/>
</dbReference>
<dbReference type="PANTHER" id="PTHR12900">
    <property type="entry name" value="MITOTIC AND DNA DAMAGE CHECKPOINT PROTEIN HUS1"/>
    <property type="match status" value="1"/>
</dbReference>
<proteinExistence type="inferred from homology"/>
<dbReference type="AlphaFoldDB" id="A0A0H5C8H3"/>
<dbReference type="PANTHER" id="PTHR12900:SF0">
    <property type="entry name" value="CHECKPOINT PROTEIN"/>
    <property type="match status" value="1"/>
</dbReference>
<dbReference type="PIRSF" id="PIRSF011312">
    <property type="entry name" value="Cell_cycle_HUS1"/>
    <property type="match status" value="1"/>
</dbReference>
<organism evidence="5 6">
    <name type="scientific">Cyberlindnera jadinii (strain ATCC 18201 / CBS 1600 / BCRC 20928 / JCM 3617 / NBRC 0987 / NRRL Y-1542)</name>
    <name type="common">Torula yeast</name>
    <name type="synonym">Candida utilis</name>
    <dbReference type="NCBI Taxonomy" id="983966"/>
    <lineage>
        <taxon>Eukaryota</taxon>
        <taxon>Fungi</taxon>
        <taxon>Dikarya</taxon>
        <taxon>Ascomycota</taxon>
        <taxon>Saccharomycotina</taxon>
        <taxon>Saccharomycetes</taxon>
        <taxon>Phaffomycetales</taxon>
        <taxon>Phaffomycetaceae</taxon>
        <taxon>Cyberlindnera</taxon>
    </lineage>
</organism>
<reference evidence="6" key="1">
    <citation type="journal article" date="2015" name="J. Biotechnol.">
        <title>The structure of the Cyberlindnera jadinii genome and its relation to Candida utilis analyzed by the occurrence of single nucleotide polymorphisms.</title>
        <authorList>
            <person name="Rupp O."/>
            <person name="Brinkrolf K."/>
            <person name="Buerth C."/>
            <person name="Kunigo M."/>
            <person name="Schneider J."/>
            <person name="Jaenicke S."/>
            <person name="Goesmann A."/>
            <person name="Puehler A."/>
            <person name="Jaeger K.-E."/>
            <person name="Ernst J.F."/>
        </authorList>
    </citation>
    <scope>NUCLEOTIDE SEQUENCE [LARGE SCALE GENOMIC DNA]</scope>
    <source>
        <strain evidence="6">ATCC 18201 / CBS 1600 / BCRC 20928 / JCM 3617 / NBRC 0987 / NRRL Y-1542</strain>
    </source>
</reference>
<keyword evidence="3" id="KW-0539">Nucleus</keyword>
<dbReference type="GO" id="GO:0035861">
    <property type="term" value="C:site of double-strand break"/>
    <property type="evidence" value="ECO:0007669"/>
    <property type="project" value="TreeGrafter"/>
</dbReference>
<gene>
    <name evidence="5" type="primary">MEC3</name>
    <name evidence="5" type="ORF">BN1211_5094</name>
</gene>
<dbReference type="Gene3D" id="3.70.10.10">
    <property type="match status" value="1"/>
</dbReference>
<dbReference type="GO" id="GO:0030896">
    <property type="term" value="C:checkpoint clamp complex"/>
    <property type="evidence" value="ECO:0007669"/>
    <property type="project" value="InterPro"/>
</dbReference>
<evidence type="ECO:0000256" key="2">
    <source>
        <dbReference type="ARBA" id="ARBA00005563"/>
    </source>
</evidence>
<comment type="similarity">
    <text evidence="2 4">Belongs to the HUS1 family.</text>
</comment>
<dbReference type="GO" id="GO:0006289">
    <property type="term" value="P:nucleotide-excision repair"/>
    <property type="evidence" value="ECO:0007669"/>
    <property type="project" value="TreeGrafter"/>
</dbReference>
<comment type="subcellular location">
    <subcellularLocation>
        <location evidence="1">Nucleus</location>
    </subcellularLocation>
</comment>
<sequence>MKLKVRTTSVDRLKNSIVPIVSLRKHAILRFTPQGLNVISSEFNETTVWCTLAAEIFDIYEVESLRDNTITIELNIEHLLLVLRQYEKSNADKITIRLHRKEATGGGSTTRASKLNLLLNVFFINTISLMSTTPVEHTYSIPVTMLKKERDAKIVEPHLDNIDVMMKLPRDIGLLFKRIERYKYSDKLNVIGTSAGQLSLNINVENSMDLTISWNQELEVRELDTEEHTSASQMDDEEEAGESKYEIQVKMKDWKLGARLCDFCKNTFLLISTEEALVLHGYLDEEETCQIIYFINRLDT</sequence>
<evidence type="ECO:0000256" key="3">
    <source>
        <dbReference type="ARBA" id="ARBA00023242"/>
    </source>
</evidence>
<dbReference type="InterPro" id="IPR007150">
    <property type="entry name" value="HUS1/Mec3"/>
</dbReference>
<dbReference type="GO" id="GO:0000724">
    <property type="term" value="P:double-strand break repair via homologous recombination"/>
    <property type="evidence" value="ECO:0007669"/>
    <property type="project" value="TreeGrafter"/>
</dbReference>
<dbReference type="GO" id="GO:0031573">
    <property type="term" value="P:mitotic intra-S DNA damage checkpoint signaling"/>
    <property type="evidence" value="ECO:0007669"/>
    <property type="project" value="TreeGrafter"/>
</dbReference>
<name>A0A0H5C8H3_CYBJN</name>
<dbReference type="GO" id="GO:0005730">
    <property type="term" value="C:nucleolus"/>
    <property type="evidence" value="ECO:0007669"/>
    <property type="project" value="InterPro"/>
</dbReference>
<evidence type="ECO:0000313" key="6">
    <source>
        <dbReference type="Proteomes" id="UP000038830"/>
    </source>
</evidence>